<reference evidence="3" key="2">
    <citation type="submission" date="2025-08" db="UniProtKB">
        <authorList>
            <consortium name="RefSeq"/>
        </authorList>
    </citation>
    <scope>IDENTIFICATION</scope>
    <source>
        <tissue evidence="3">Leaf</tissue>
    </source>
</reference>
<dbReference type="RefSeq" id="XP_016505261.1">
    <property type="nucleotide sequence ID" value="XM_016649775.2"/>
</dbReference>
<accession>A0A1S4CVW9</accession>
<reference evidence="2" key="1">
    <citation type="journal article" date="2014" name="Nat. Commun.">
        <title>The tobacco genome sequence and its comparison with those of tomato and potato.</title>
        <authorList>
            <person name="Sierro N."/>
            <person name="Battey J.N."/>
            <person name="Ouadi S."/>
            <person name="Bakaher N."/>
            <person name="Bovet L."/>
            <person name="Willig A."/>
            <person name="Goepfert S."/>
            <person name="Peitsch M.C."/>
            <person name="Ivanov N.V."/>
        </authorList>
    </citation>
    <scope>NUCLEOTIDE SEQUENCE [LARGE SCALE GENOMIC DNA]</scope>
</reference>
<gene>
    <name evidence="3" type="primary">LOC107823177</name>
</gene>
<evidence type="ECO:0000313" key="3">
    <source>
        <dbReference type="RefSeq" id="XP_016505261.1"/>
    </source>
</evidence>
<evidence type="ECO:0000256" key="1">
    <source>
        <dbReference type="SAM" id="MobiDB-lite"/>
    </source>
</evidence>
<protein>
    <submittedName>
        <fullName evidence="3">Uncharacterized protein LOC107823177</fullName>
    </submittedName>
</protein>
<evidence type="ECO:0000313" key="2">
    <source>
        <dbReference type="Proteomes" id="UP000790787"/>
    </source>
</evidence>
<feature type="region of interest" description="Disordered" evidence="1">
    <location>
        <begin position="115"/>
        <end position="137"/>
    </location>
</feature>
<feature type="compositionally biased region" description="Acidic residues" evidence="1">
    <location>
        <begin position="117"/>
        <end position="137"/>
    </location>
</feature>
<dbReference type="GeneID" id="107823177"/>
<dbReference type="Proteomes" id="UP000790787">
    <property type="component" value="Chromosome 6"/>
</dbReference>
<keyword evidence="2" id="KW-1185">Reference proteome</keyword>
<dbReference type="AlphaFoldDB" id="A0A1S4CVW9"/>
<dbReference type="OrthoDB" id="10629355at2759"/>
<dbReference type="PaxDb" id="4097-A0A1S4CVW9"/>
<proteinExistence type="predicted"/>
<dbReference type="KEGG" id="nta:107823177"/>
<name>A0A1S4CVW9_TOBAC</name>
<sequence length="259" mass="29093">MKCYTKDIGYDKVEGVYVKDPTNIQYVALEIDNQLYIIKDSHTGSIIDLYVKRVMVKEGVPAGSVVGPLVGDMDQETINIESMVNSRATQIEGAINVTLNEAVGVEGEVEQALKDEDSSDNVDFEEDNLNNIPDEDDSKIDEELSAFRETARKEKISERKTKKHRKVNVIQEVELGEAGVVNGFEDLRLNKKDIFVGKLGGNEDFIDSSDDASEDSSEYLDVLAQSCVDLRSKRRSKRLRYDDSAKYALFELGMLFKNM</sequence>
<organism evidence="2 3">
    <name type="scientific">Nicotiana tabacum</name>
    <name type="common">Common tobacco</name>
    <dbReference type="NCBI Taxonomy" id="4097"/>
    <lineage>
        <taxon>Eukaryota</taxon>
        <taxon>Viridiplantae</taxon>
        <taxon>Streptophyta</taxon>
        <taxon>Embryophyta</taxon>
        <taxon>Tracheophyta</taxon>
        <taxon>Spermatophyta</taxon>
        <taxon>Magnoliopsida</taxon>
        <taxon>eudicotyledons</taxon>
        <taxon>Gunneridae</taxon>
        <taxon>Pentapetalae</taxon>
        <taxon>asterids</taxon>
        <taxon>lamiids</taxon>
        <taxon>Solanales</taxon>
        <taxon>Solanaceae</taxon>
        <taxon>Nicotianoideae</taxon>
        <taxon>Nicotianeae</taxon>
        <taxon>Nicotiana</taxon>
    </lineage>
</organism>
<dbReference type="RefSeq" id="XP_016505261.1">
    <property type="nucleotide sequence ID" value="XM_016649775.1"/>
</dbReference>